<evidence type="ECO:0000256" key="10">
    <source>
        <dbReference type="RuleBase" id="RU361207"/>
    </source>
</evidence>
<evidence type="ECO:0000256" key="3">
    <source>
        <dbReference type="ARBA" id="ARBA00012560"/>
    </source>
</evidence>
<evidence type="ECO:0000256" key="9">
    <source>
        <dbReference type="ARBA" id="ARBA00031501"/>
    </source>
</evidence>
<dbReference type="RefSeq" id="WP_153723825.1">
    <property type="nucleotide sequence ID" value="NZ_CP045875.1"/>
</dbReference>
<dbReference type="GO" id="GO:0005975">
    <property type="term" value="P:carbohydrate metabolic process"/>
    <property type="evidence" value="ECO:0007669"/>
    <property type="project" value="InterPro"/>
</dbReference>
<dbReference type="EC" id="2.4.1.25" evidence="3 10"/>
<keyword evidence="7 10" id="KW-0119">Carbohydrate metabolism</keyword>
<accession>A0A5Q2MZ57</accession>
<keyword evidence="5 10" id="KW-0328">Glycosyltransferase</keyword>
<reference evidence="12" key="1">
    <citation type="submission" date="2019-11" db="EMBL/GenBank/DDBJ databases">
        <title>Genome sequence of Heliorestis convoluta strain HH, an alkaliphilic and minimalistic phototrophic bacterium from a soda lake in Egypt.</title>
        <authorList>
            <person name="Dewey E.D."/>
            <person name="Stokes L.M."/>
            <person name="Burchell B.M."/>
            <person name="Shaffer K.N."/>
            <person name="Huntington A.M."/>
            <person name="Baker J.M."/>
            <person name="Nadendla S."/>
            <person name="Giglio M.G."/>
            <person name="Touchman J.W."/>
            <person name="Blankenship R.E."/>
            <person name="Madigan M.T."/>
            <person name="Sattley W.M."/>
        </authorList>
    </citation>
    <scope>NUCLEOTIDE SEQUENCE [LARGE SCALE GENOMIC DNA]</scope>
    <source>
        <strain evidence="12">HH</strain>
    </source>
</reference>
<evidence type="ECO:0000313" key="12">
    <source>
        <dbReference type="Proteomes" id="UP000366051"/>
    </source>
</evidence>
<evidence type="ECO:0000256" key="4">
    <source>
        <dbReference type="ARBA" id="ARBA00020295"/>
    </source>
</evidence>
<dbReference type="AlphaFoldDB" id="A0A5Q2MZ57"/>
<dbReference type="PANTHER" id="PTHR32438:SF5">
    <property type="entry name" value="4-ALPHA-GLUCANOTRANSFERASE DPE1, CHLOROPLASTIC_AMYLOPLASTIC"/>
    <property type="match status" value="1"/>
</dbReference>
<dbReference type="KEGG" id="hcv:FTV88_0033"/>
<dbReference type="NCBIfam" id="NF011079">
    <property type="entry name" value="PRK14508.1-2"/>
    <property type="match status" value="1"/>
</dbReference>
<keyword evidence="6 10" id="KW-0808">Transferase</keyword>
<comment type="similarity">
    <text evidence="2 10">Belongs to the disproportionating enzyme family.</text>
</comment>
<evidence type="ECO:0000256" key="1">
    <source>
        <dbReference type="ARBA" id="ARBA00000439"/>
    </source>
</evidence>
<dbReference type="Pfam" id="PF02446">
    <property type="entry name" value="Glyco_hydro_77"/>
    <property type="match status" value="1"/>
</dbReference>
<dbReference type="EMBL" id="CP045875">
    <property type="protein sequence ID" value="QGG46212.1"/>
    <property type="molecule type" value="Genomic_DNA"/>
</dbReference>
<protein>
    <recommendedName>
        <fullName evidence="4 10">4-alpha-glucanotransferase</fullName>
        <ecNumber evidence="3 10">2.4.1.25</ecNumber>
    </recommendedName>
    <alternativeName>
        <fullName evidence="8 10">Amylomaltase</fullName>
    </alternativeName>
    <alternativeName>
        <fullName evidence="9 10">Disproportionating enzyme</fullName>
    </alternativeName>
</protein>
<dbReference type="InterPro" id="IPR017853">
    <property type="entry name" value="GH"/>
</dbReference>
<dbReference type="NCBIfam" id="NF011080">
    <property type="entry name" value="PRK14508.1-3"/>
    <property type="match status" value="1"/>
</dbReference>
<keyword evidence="12" id="KW-1185">Reference proteome</keyword>
<dbReference type="InterPro" id="IPR003385">
    <property type="entry name" value="Glyco_hydro_77"/>
</dbReference>
<proteinExistence type="inferred from homology"/>
<evidence type="ECO:0000256" key="8">
    <source>
        <dbReference type="ARBA" id="ARBA00031423"/>
    </source>
</evidence>
<evidence type="ECO:0000256" key="5">
    <source>
        <dbReference type="ARBA" id="ARBA00022676"/>
    </source>
</evidence>
<evidence type="ECO:0000256" key="7">
    <source>
        <dbReference type="ARBA" id="ARBA00023277"/>
    </source>
</evidence>
<evidence type="ECO:0000256" key="2">
    <source>
        <dbReference type="ARBA" id="ARBA00005684"/>
    </source>
</evidence>
<dbReference type="GO" id="GO:0004134">
    <property type="term" value="F:4-alpha-glucanotransferase activity"/>
    <property type="evidence" value="ECO:0007669"/>
    <property type="project" value="UniProtKB-EC"/>
</dbReference>
<evidence type="ECO:0000256" key="6">
    <source>
        <dbReference type="ARBA" id="ARBA00022679"/>
    </source>
</evidence>
<dbReference type="SUPFAM" id="SSF51445">
    <property type="entry name" value="(Trans)glycosidases"/>
    <property type="match status" value="1"/>
</dbReference>
<dbReference type="OrthoDB" id="9811841at2"/>
<dbReference type="Proteomes" id="UP000366051">
    <property type="component" value="Chromosome"/>
</dbReference>
<dbReference type="NCBIfam" id="TIGR00217">
    <property type="entry name" value="malQ"/>
    <property type="match status" value="1"/>
</dbReference>
<dbReference type="PANTHER" id="PTHR32438">
    <property type="entry name" value="4-ALPHA-GLUCANOTRANSFERASE DPE1, CHLOROPLASTIC/AMYLOPLASTIC"/>
    <property type="match status" value="1"/>
</dbReference>
<gene>
    <name evidence="11" type="primary">malQ</name>
    <name evidence="11" type="ORF">FTV88_0033</name>
</gene>
<dbReference type="Gene3D" id="3.20.20.80">
    <property type="entry name" value="Glycosidases"/>
    <property type="match status" value="1"/>
</dbReference>
<organism evidence="11 12">
    <name type="scientific">Heliorestis convoluta</name>
    <dbReference type="NCBI Taxonomy" id="356322"/>
    <lineage>
        <taxon>Bacteria</taxon>
        <taxon>Bacillati</taxon>
        <taxon>Bacillota</taxon>
        <taxon>Clostridia</taxon>
        <taxon>Eubacteriales</taxon>
        <taxon>Heliobacteriaceae</taxon>
        <taxon>Heliorestis</taxon>
    </lineage>
</organism>
<evidence type="ECO:0000313" key="11">
    <source>
        <dbReference type="EMBL" id="QGG46212.1"/>
    </source>
</evidence>
<sequence length="518" mass="60225">MNKLWKDRRSGILLHPTSLPGKNYVGDLGPEAYRFIDFLRACGQSLWQILPFGPTGYGDSPYSAFSAFAGNPLLISPEILFRQGLLTYDELPPVQTTTIEKVHFGKAKEYNEKMLQKAYERFKRKKELQQPFETFCAQQSRWLENYVLYQAIKERQGNVDWTRWEEKYAKADPQALEEARVHLSEAMAFHRFVQYLFFDQWKALKAYGNRKGVQFIGDMPIYVAWDSADTWGNRELFSLNEFGIPNEVGGVPPDYFSETGQLWGNPVYDWEYQKSTGFSWWIHRFQHTLAMVDYVRVDHFRGFEAYWAVPYGEETAIRGQWKKAPGEELFTALAKALGPEPLPIIAEDLGVITPEVIALRDKFSFPGLKILQFAFDSKEENDFLPFRYAQNYVVYTGTHDNDTNMGWFEKASPEDQEYSLRYMNSNHAQISWDFIRLALSTVAHSAIIPMQDILSLGSEARMNYPGTAEGNWSWRFQWHQLTEDALLELGMLTKLYGRWYKEEGSDQAVRQEEDSDRH</sequence>
<comment type="catalytic activity">
    <reaction evidence="1 10">
        <text>Transfers a segment of a (1-&gt;4)-alpha-D-glucan to a new position in an acceptor, which may be glucose or a (1-&gt;4)-alpha-D-glucan.</text>
        <dbReference type="EC" id="2.4.1.25"/>
    </reaction>
</comment>
<name>A0A5Q2MZ57_9FIRM</name>